<dbReference type="EMBL" id="MPRJ01000077">
    <property type="protein sequence ID" value="OOZ35773.1"/>
    <property type="molecule type" value="Genomic_DNA"/>
</dbReference>
<protein>
    <recommendedName>
        <fullName evidence="3">DUF1415 domain-containing protein</fullName>
    </recommendedName>
</protein>
<dbReference type="InterPro" id="IPR009858">
    <property type="entry name" value="DUF1415"/>
</dbReference>
<dbReference type="Pfam" id="PF07209">
    <property type="entry name" value="DUF1415"/>
    <property type="match status" value="1"/>
</dbReference>
<dbReference type="AlphaFoldDB" id="A0A1T2KSE1"/>
<evidence type="ECO:0000313" key="1">
    <source>
        <dbReference type="EMBL" id="OOZ35773.1"/>
    </source>
</evidence>
<comment type="caution">
    <text evidence="1">The sequence shown here is derived from an EMBL/GenBank/DDBJ whole genome shotgun (WGS) entry which is preliminary data.</text>
</comment>
<sequence>MTATEKQVVASIERWIREVVVALNLCPFAEPVVSAGRIFYAVSDAVDEEGIYMDLLQALDRFQQQDETSAATGFLILSEGLADYGRYNDFLELVDRLLEESGLKGVVQIAGFHPRYLFEECDESDPSNYTNRSPYPMFHLIREDDLESAVASYPDPASIPERNIKLLREMGLEEVKWRLERCCQV</sequence>
<keyword evidence="2" id="KW-1185">Reference proteome</keyword>
<organism evidence="1 2">
    <name type="scientific">Solemya velesiana gill symbiont</name>
    <dbReference type="NCBI Taxonomy" id="1918948"/>
    <lineage>
        <taxon>Bacteria</taxon>
        <taxon>Pseudomonadati</taxon>
        <taxon>Pseudomonadota</taxon>
        <taxon>Gammaproteobacteria</taxon>
        <taxon>sulfur-oxidizing symbionts</taxon>
    </lineage>
</organism>
<dbReference type="RefSeq" id="WP_172838867.1">
    <property type="nucleotide sequence ID" value="NZ_MPRJ01000077.1"/>
</dbReference>
<proteinExistence type="predicted"/>
<dbReference type="Proteomes" id="UP000190896">
    <property type="component" value="Unassembled WGS sequence"/>
</dbReference>
<evidence type="ECO:0008006" key="3">
    <source>
        <dbReference type="Google" id="ProtNLM"/>
    </source>
</evidence>
<reference evidence="1 2" key="1">
    <citation type="submission" date="2016-11" db="EMBL/GenBank/DDBJ databases">
        <title>Mixed transmission modes and dynamic genome evolution in an obligate animal-bacterial symbiosis.</title>
        <authorList>
            <person name="Russell S.L."/>
            <person name="Corbett-Detig R.B."/>
            <person name="Cavanaugh C.M."/>
        </authorList>
    </citation>
    <scope>NUCLEOTIDE SEQUENCE [LARGE SCALE GENOMIC DNA]</scope>
    <source>
        <strain evidence="1">Se-Cadez</strain>
    </source>
</reference>
<accession>A0A1T2KSE1</accession>
<gene>
    <name evidence="1" type="ORF">BOW51_10350</name>
</gene>
<name>A0A1T2KSE1_9GAMM</name>
<evidence type="ECO:0000313" key="2">
    <source>
        <dbReference type="Proteomes" id="UP000190896"/>
    </source>
</evidence>